<dbReference type="EMBL" id="QJJK01000007">
    <property type="protein sequence ID" value="PXW57104.1"/>
    <property type="molecule type" value="Genomic_DNA"/>
</dbReference>
<reference evidence="4 5" key="1">
    <citation type="submission" date="2018-05" db="EMBL/GenBank/DDBJ databases">
        <title>Genomic Encyclopedia of Type Strains, Phase IV (KMG-IV): sequencing the most valuable type-strain genomes for metagenomic binning, comparative biology and taxonomic classification.</title>
        <authorList>
            <person name="Goeker M."/>
        </authorList>
    </citation>
    <scope>NUCLEOTIDE SEQUENCE [LARGE SCALE GENOMIC DNA]</scope>
    <source>
        <strain evidence="4 5">DSM 6462</strain>
    </source>
</reference>
<keyword evidence="2" id="KW-0503">Monooxygenase</keyword>
<evidence type="ECO:0000259" key="3">
    <source>
        <dbReference type="Pfam" id="PF01494"/>
    </source>
</evidence>
<dbReference type="InterPro" id="IPR002938">
    <property type="entry name" value="FAD-bd"/>
</dbReference>
<dbReference type="SUPFAM" id="SSF51905">
    <property type="entry name" value="FAD/NAD(P)-binding domain"/>
    <property type="match status" value="1"/>
</dbReference>
<dbReference type="Pfam" id="PF01494">
    <property type="entry name" value="FAD_binding_3"/>
    <property type="match status" value="1"/>
</dbReference>
<protein>
    <submittedName>
        <fullName evidence="4">2-polyprenyl-6-methoxyphenol hydroxylase-like FAD-dependent oxidoreductase</fullName>
    </submittedName>
</protein>
<dbReference type="PANTHER" id="PTHR13789:SF309">
    <property type="entry name" value="PUTATIVE (AFU_ORTHOLOGUE AFUA_6G14510)-RELATED"/>
    <property type="match status" value="1"/>
</dbReference>
<dbReference type="RefSeq" id="WP_110375730.1">
    <property type="nucleotide sequence ID" value="NZ_JAHBRY010000001.1"/>
</dbReference>
<sequence length="378" mass="40589">MRQVEIAGGGIAGFVAAISFARTGWKVRVHEKSDRLRTAGNGFVVWANGLRVLSALNITPDIDKVGNQIKTWDVRDEAHGLLKHYDIPSANGGRAAIFTRQELVDLLSATAADLGVEISLGSNVAGVTADGQMSFADGRTISADLVVCADGVFSNARRSLLGDLPIAKHRKGAIRMLLPSHPDQFSEIDRHHATEFNHPEGRRAGIIPCAGGLVYVILVSMMTDPAAHAVPIDVDYWSKTFPSLTTYFEQAGDLGHFDQYFSVSAPSWHLGRCAVIGDAAHGMTPAIGQGACSAMMSAYALGHTDFGTGTVENALARWEARIRPLLDMAQDYSRATTAGLTDPNSHNLFLSDPAIRPMYEADIPALYGQTTSPEKETC</sequence>
<accession>A0A2V3U2Z2</accession>
<evidence type="ECO:0000313" key="4">
    <source>
        <dbReference type="EMBL" id="PXW57104.1"/>
    </source>
</evidence>
<dbReference type="Gene3D" id="3.30.9.10">
    <property type="entry name" value="D-Amino Acid Oxidase, subunit A, domain 2"/>
    <property type="match status" value="1"/>
</dbReference>
<dbReference type="GO" id="GO:0004497">
    <property type="term" value="F:monooxygenase activity"/>
    <property type="evidence" value="ECO:0007669"/>
    <property type="project" value="UniProtKB-KW"/>
</dbReference>
<feature type="domain" description="FAD-binding" evidence="3">
    <location>
        <begin position="3"/>
        <end position="302"/>
    </location>
</feature>
<organism evidence="4 5">
    <name type="scientific">Chelatococcus asaccharovorans</name>
    <dbReference type="NCBI Taxonomy" id="28210"/>
    <lineage>
        <taxon>Bacteria</taxon>
        <taxon>Pseudomonadati</taxon>
        <taxon>Pseudomonadota</taxon>
        <taxon>Alphaproteobacteria</taxon>
        <taxon>Hyphomicrobiales</taxon>
        <taxon>Chelatococcaceae</taxon>
        <taxon>Chelatococcus</taxon>
    </lineage>
</organism>
<proteinExistence type="predicted"/>
<dbReference type="PRINTS" id="PR00420">
    <property type="entry name" value="RNGMNOXGNASE"/>
</dbReference>
<dbReference type="GO" id="GO:0071949">
    <property type="term" value="F:FAD binding"/>
    <property type="evidence" value="ECO:0007669"/>
    <property type="project" value="InterPro"/>
</dbReference>
<dbReference type="InterPro" id="IPR036188">
    <property type="entry name" value="FAD/NAD-bd_sf"/>
</dbReference>
<dbReference type="Gene3D" id="3.50.50.60">
    <property type="entry name" value="FAD/NAD(P)-binding domain"/>
    <property type="match status" value="1"/>
</dbReference>
<evidence type="ECO:0000256" key="1">
    <source>
        <dbReference type="ARBA" id="ARBA00023002"/>
    </source>
</evidence>
<evidence type="ECO:0000256" key="2">
    <source>
        <dbReference type="ARBA" id="ARBA00023033"/>
    </source>
</evidence>
<dbReference type="PANTHER" id="PTHR13789">
    <property type="entry name" value="MONOOXYGENASE"/>
    <property type="match status" value="1"/>
</dbReference>
<keyword evidence="5" id="KW-1185">Reference proteome</keyword>
<name>A0A2V3U2Z2_9HYPH</name>
<dbReference type="AlphaFoldDB" id="A0A2V3U2Z2"/>
<gene>
    <name evidence="4" type="ORF">C7450_107142</name>
</gene>
<keyword evidence="1" id="KW-0560">Oxidoreductase</keyword>
<comment type="caution">
    <text evidence="4">The sequence shown here is derived from an EMBL/GenBank/DDBJ whole genome shotgun (WGS) entry which is preliminary data.</text>
</comment>
<dbReference type="Proteomes" id="UP000248021">
    <property type="component" value="Unassembled WGS sequence"/>
</dbReference>
<dbReference type="InterPro" id="IPR050493">
    <property type="entry name" value="FAD-dep_Monooxygenase_BioMet"/>
</dbReference>
<evidence type="ECO:0000313" key="5">
    <source>
        <dbReference type="Proteomes" id="UP000248021"/>
    </source>
</evidence>